<keyword evidence="2" id="KW-1185">Reference proteome</keyword>
<name>A0A2T0SYP6_9BACT</name>
<protein>
    <submittedName>
        <fullName evidence="1">Uncharacterized protein</fullName>
    </submittedName>
</protein>
<dbReference type="EMBL" id="PVTE01000009">
    <property type="protein sequence ID" value="PRY38483.1"/>
    <property type="molecule type" value="Genomic_DNA"/>
</dbReference>
<dbReference type="RefSeq" id="WP_106138212.1">
    <property type="nucleotide sequence ID" value="NZ_PVTE01000009.1"/>
</dbReference>
<dbReference type="AlphaFoldDB" id="A0A2T0SYP6"/>
<accession>A0A2T0SYP6</accession>
<sequence length="301" mass="33315">MIPTASINPGALLNNTLTAKVTALPVSGESNSRQKRGSVNYERFMKTIRTELNEFTYKPLVVSELLKSCSMDGSFFKLLVNKKFIEVHGTSTRNREYRLTTLAGHLTQERIKRLYTEMLEERYIRLGYSGGSGCKKKGDIIAEQPAANVEPFVTNTHLPEIRQKLGLESKPTPEEFELALGIQDTKDQLDKLRDIVVTEQTTSSNYARTDWSSFTVPTTTTELAPADPNMGSYVKFVPNGPTPNGMNMGTVEPQADVELLKSVDLDWTIDGQSCGITIKVTGPEGSDYQTILQKGLTLLGI</sequence>
<proteinExistence type="predicted"/>
<dbReference type="Proteomes" id="UP000238375">
    <property type="component" value="Unassembled WGS sequence"/>
</dbReference>
<comment type="caution">
    <text evidence="1">The sequence shown here is derived from an EMBL/GenBank/DDBJ whole genome shotgun (WGS) entry which is preliminary data.</text>
</comment>
<organism evidence="1 2">
    <name type="scientific">Spirosoma oryzae</name>
    <dbReference type="NCBI Taxonomy" id="1469603"/>
    <lineage>
        <taxon>Bacteria</taxon>
        <taxon>Pseudomonadati</taxon>
        <taxon>Bacteroidota</taxon>
        <taxon>Cytophagia</taxon>
        <taxon>Cytophagales</taxon>
        <taxon>Cytophagaceae</taxon>
        <taxon>Spirosoma</taxon>
    </lineage>
</organism>
<evidence type="ECO:0000313" key="2">
    <source>
        <dbReference type="Proteomes" id="UP000238375"/>
    </source>
</evidence>
<reference evidence="1 2" key="1">
    <citation type="submission" date="2018-03" db="EMBL/GenBank/DDBJ databases">
        <title>Genomic Encyclopedia of Archaeal and Bacterial Type Strains, Phase II (KMG-II): from individual species to whole genera.</title>
        <authorList>
            <person name="Goeker M."/>
        </authorList>
    </citation>
    <scope>NUCLEOTIDE SEQUENCE [LARGE SCALE GENOMIC DNA]</scope>
    <source>
        <strain evidence="1 2">DSM 28354</strain>
    </source>
</reference>
<evidence type="ECO:0000313" key="1">
    <source>
        <dbReference type="EMBL" id="PRY38483.1"/>
    </source>
</evidence>
<gene>
    <name evidence="1" type="ORF">CLV58_109210</name>
</gene>